<reference evidence="2" key="2">
    <citation type="submission" date="2011-02" db="EMBL/GenBank/DDBJ databases">
        <authorList>
            <person name="MacLean D."/>
        </authorList>
    </citation>
    <scope>NUCLEOTIDE SEQUENCE</scope>
</reference>
<evidence type="ECO:0000256" key="1">
    <source>
        <dbReference type="SAM" id="MobiDB-lite"/>
    </source>
</evidence>
<feature type="region of interest" description="Disordered" evidence="1">
    <location>
        <begin position="30"/>
        <end position="57"/>
    </location>
</feature>
<dbReference type="AlphaFoldDB" id="F0W894"/>
<reference evidence="2" key="1">
    <citation type="journal article" date="2011" name="PLoS Biol.">
        <title>Gene gain and loss during evolution of obligate parasitism in the white rust pathogen of Arabidopsis thaliana.</title>
        <authorList>
            <person name="Kemen E."/>
            <person name="Gardiner A."/>
            <person name="Schultz-Larsen T."/>
            <person name="Kemen A.C."/>
            <person name="Balmuth A.L."/>
            <person name="Robert-Seilaniantz A."/>
            <person name="Bailey K."/>
            <person name="Holub E."/>
            <person name="Studholme D.J."/>
            <person name="Maclean D."/>
            <person name="Jones J.D."/>
        </authorList>
    </citation>
    <scope>NUCLEOTIDE SEQUENCE</scope>
</reference>
<dbReference type="HOGENOM" id="CLU_3000385_0_0_1"/>
<protein>
    <submittedName>
        <fullName evidence="2">AlNc14C33G2988 protein</fullName>
    </submittedName>
</protein>
<gene>
    <name evidence="2" type="primary">AlNc14C33G2988</name>
    <name evidence="2" type="ORF">ALNC14_034370</name>
</gene>
<dbReference type="EMBL" id="FR824078">
    <property type="protein sequence ID" value="CCA17294.1"/>
    <property type="molecule type" value="Genomic_DNA"/>
</dbReference>
<organism evidence="2">
    <name type="scientific">Albugo laibachii Nc14</name>
    <dbReference type="NCBI Taxonomy" id="890382"/>
    <lineage>
        <taxon>Eukaryota</taxon>
        <taxon>Sar</taxon>
        <taxon>Stramenopiles</taxon>
        <taxon>Oomycota</taxon>
        <taxon>Peronosporomycetes</taxon>
        <taxon>Albuginales</taxon>
        <taxon>Albuginaceae</taxon>
        <taxon>Albugo</taxon>
    </lineage>
</organism>
<name>F0W894_9STRA</name>
<feature type="compositionally biased region" description="Basic and acidic residues" evidence="1">
    <location>
        <begin position="41"/>
        <end position="57"/>
    </location>
</feature>
<proteinExistence type="predicted"/>
<evidence type="ECO:0000313" key="2">
    <source>
        <dbReference type="EMBL" id="CCA17294.1"/>
    </source>
</evidence>
<accession>F0W894</accession>
<sequence>MLAHVSLKDKVGWKHQAIFILEVESNDQQRIKRRRATSAADARDATKEKKERYMQED</sequence>